<name>A0A7Z2JHI6_9BURK</name>
<accession>A0A7Z2JHI6</accession>
<evidence type="ECO:0000313" key="3">
    <source>
        <dbReference type="Proteomes" id="UP000433577"/>
    </source>
</evidence>
<evidence type="ECO:0000313" key="2">
    <source>
        <dbReference type="EMBL" id="QGZ63320.1"/>
    </source>
</evidence>
<dbReference type="AlphaFoldDB" id="A0A7Z2JHI6"/>
<organism evidence="2 3">
    <name type="scientific">Paraburkholderia acidisoli</name>
    <dbReference type="NCBI Taxonomy" id="2571748"/>
    <lineage>
        <taxon>Bacteria</taxon>
        <taxon>Pseudomonadati</taxon>
        <taxon>Pseudomonadota</taxon>
        <taxon>Betaproteobacteria</taxon>
        <taxon>Burkholderiales</taxon>
        <taxon>Burkholderiaceae</taxon>
        <taxon>Paraburkholderia</taxon>
    </lineage>
</organism>
<dbReference type="Gene3D" id="3.40.50.1820">
    <property type="entry name" value="alpha/beta hydrolase"/>
    <property type="match status" value="1"/>
</dbReference>
<dbReference type="PRINTS" id="PR00111">
    <property type="entry name" value="ABHYDROLASE"/>
</dbReference>
<dbReference type="Pfam" id="PF00561">
    <property type="entry name" value="Abhydrolase_1"/>
    <property type="match status" value="2"/>
</dbReference>
<keyword evidence="2" id="KW-0378">Hydrolase</keyword>
<protein>
    <submittedName>
        <fullName evidence="2">Alpha/beta fold hydrolase</fullName>
    </submittedName>
</protein>
<dbReference type="InterPro" id="IPR000073">
    <property type="entry name" value="AB_hydrolase_1"/>
</dbReference>
<dbReference type="EMBL" id="CP046914">
    <property type="protein sequence ID" value="QGZ63320.1"/>
    <property type="molecule type" value="Genomic_DNA"/>
</dbReference>
<feature type="domain" description="AB hydrolase-1" evidence="1">
    <location>
        <begin position="189"/>
        <end position="248"/>
    </location>
</feature>
<dbReference type="Proteomes" id="UP000433577">
    <property type="component" value="Chromosome 2"/>
</dbReference>
<sequence>MLLPLPQRKTSYDLVGPETGEVVVFSHSLAADLGLWAEQVPALLAAGYRVLRTDLRGHGGSTATSAPYTIDQLADDVVEVLDALRIERCHFVGLSIGGMIGQSLGLRHARRLRSLMLCDTQSESPPDAATFWGPMIEAIDKAGSLEPIADRTLERWLTAGYREAHPGRWQQIRDTVAGCTPMGYIGCAQAIGNFHFTNRLGSVQTPVLVTCGTQDPRATPEESRRIASLFPQASYEEFVGAKHVPNVEQADAFNRVLLHWLDAHRGS</sequence>
<dbReference type="InterPro" id="IPR029058">
    <property type="entry name" value="AB_hydrolase_fold"/>
</dbReference>
<dbReference type="KEGG" id="pacs:FAZ98_16085"/>
<dbReference type="OrthoDB" id="9793083at2"/>
<gene>
    <name evidence="2" type="ORF">FAZ98_16085</name>
</gene>
<dbReference type="RefSeq" id="WP_158952313.1">
    <property type="nucleotide sequence ID" value="NZ_CP046914.1"/>
</dbReference>
<feature type="domain" description="AB hydrolase-1" evidence="1">
    <location>
        <begin position="22"/>
        <end position="130"/>
    </location>
</feature>
<proteinExistence type="predicted"/>
<dbReference type="SUPFAM" id="SSF53474">
    <property type="entry name" value="alpha/beta-Hydrolases"/>
    <property type="match status" value="1"/>
</dbReference>
<dbReference type="GO" id="GO:0016787">
    <property type="term" value="F:hydrolase activity"/>
    <property type="evidence" value="ECO:0007669"/>
    <property type="project" value="UniProtKB-KW"/>
</dbReference>
<dbReference type="InterPro" id="IPR050266">
    <property type="entry name" value="AB_hydrolase_sf"/>
</dbReference>
<dbReference type="PANTHER" id="PTHR43798">
    <property type="entry name" value="MONOACYLGLYCEROL LIPASE"/>
    <property type="match status" value="1"/>
</dbReference>
<evidence type="ECO:0000259" key="1">
    <source>
        <dbReference type="Pfam" id="PF00561"/>
    </source>
</evidence>
<reference evidence="2 3" key="1">
    <citation type="submission" date="2019-12" db="EMBL/GenBank/DDBJ databases">
        <title>Paraburkholderia acidiphila 7Q-K02 sp. nov and Paraburkholderia acidisoli DHF22 sp. nov., two strains isolated from forest soil.</title>
        <authorList>
            <person name="Gao Z."/>
            <person name="Qiu L."/>
        </authorList>
    </citation>
    <scope>NUCLEOTIDE SEQUENCE [LARGE SCALE GENOMIC DNA]</scope>
    <source>
        <strain evidence="2 3">DHF22</strain>
    </source>
</reference>
<keyword evidence="3" id="KW-1185">Reference proteome</keyword>